<reference evidence="1 2" key="1">
    <citation type="journal article" date="2020" name="Microorganisms">
        <title>Osmotic Adaptation and Compatible Solute Biosynthesis of Phototrophic Bacteria as Revealed from Genome Analyses.</title>
        <authorList>
            <person name="Imhoff J.F."/>
            <person name="Rahn T."/>
            <person name="Kunzel S."/>
            <person name="Keller A."/>
            <person name="Neulinger S.C."/>
        </authorList>
    </citation>
    <scope>NUCLEOTIDE SEQUENCE [LARGE SCALE GENOMIC DNA]</scope>
    <source>
        <strain evidence="1 2">DSM 15382</strain>
    </source>
</reference>
<gene>
    <name evidence="1" type="ORF">CKO45_07445</name>
</gene>
<organism evidence="1 2">
    <name type="scientific">Paracraurococcus ruber</name>
    <dbReference type="NCBI Taxonomy" id="77675"/>
    <lineage>
        <taxon>Bacteria</taxon>
        <taxon>Pseudomonadati</taxon>
        <taxon>Pseudomonadota</taxon>
        <taxon>Alphaproteobacteria</taxon>
        <taxon>Acetobacterales</taxon>
        <taxon>Roseomonadaceae</taxon>
        <taxon>Paracraurococcus</taxon>
    </lineage>
</organism>
<dbReference type="EMBL" id="NRSG01000037">
    <property type="protein sequence ID" value="MBK1658062.1"/>
    <property type="molecule type" value="Genomic_DNA"/>
</dbReference>
<protein>
    <submittedName>
        <fullName evidence="1">Uncharacterized protein</fullName>
    </submittedName>
</protein>
<dbReference type="Proteomes" id="UP000697995">
    <property type="component" value="Unassembled WGS sequence"/>
</dbReference>
<evidence type="ECO:0000313" key="2">
    <source>
        <dbReference type="Proteomes" id="UP000697995"/>
    </source>
</evidence>
<comment type="caution">
    <text evidence="1">The sequence shown here is derived from an EMBL/GenBank/DDBJ whole genome shotgun (WGS) entry which is preliminary data.</text>
</comment>
<accession>A0ABS1CUA7</accession>
<keyword evidence="2" id="KW-1185">Reference proteome</keyword>
<sequence>MVANRARRAMADAADCARFAPGGRPGEALAMLLARACRAPFLFGCWRLGDPRRAALLAAAQGAEDAALAMCRRIAQRAVAGALPDHTGGATHWHAAEALPGWAIGQVPLAEIGGLVFYRLEQVAGGREPPGA</sequence>
<name>A0ABS1CUA7_9PROT</name>
<evidence type="ECO:0000313" key="1">
    <source>
        <dbReference type="EMBL" id="MBK1658062.1"/>
    </source>
</evidence>
<proteinExistence type="predicted"/>